<reference evidence="1 2" key="1">
    <citation type="submission" date="2016-07" db="EMBL/GenBank/DDBJ databases">
        <title>Complete genome sequence of Bradyrhizobium icense LMTR 13T, a potential inoculant strain isolated from lima bean (Phaseolus lunatus) in Peru.</title>
        <authorList>
            <person name="Ormeno-Orrillo E."/>
            <person name="Duran D."/>
            <person name="Rogel M.A."/>
            <person name="Rey L."/>
            <person name="Imperial J."/>
            <person name="Ruiz-Argueso T."/>
            <person name="Martinez-Romero E."/>
        </authorList>
    </citation>
    <scope>NUCLEOTIDE SEQUENCE [LARGE SCALE GENOMIC DNA]</scope>
    <source>
        <strain evidence="1 2">LMTR 13</strain>
    </source>
</reference>
<dbReference type="InterPro" id="IPR005358">
    <property type="entry name" value="Puta_zinc/iron-chelating_dom"/>
</dbReference>
<organism evidence="1 2">
    <name type="scientific">Bradyrhizobium icense</name>
    <dbReference type="NCBI Taxonomy" id="1274631"/>
    <lineage>
        <taxon>Bacteria</taxon>
        <taxon>Pseudomonadati</taxon>
        <taxon>Pseudomonadota</taxon>
        <taxon>Alphaproteobacteria</taxon>
        <taxon>Hyphomicrobiales</taxon>
        <taxon>Nitrobacteraceae</taxon>
        <taxon>Bradyrhizobium</taxon>
    </lineage>
</organism>
<gene>
    <name evidence="1" type="ORF">LMTR13_35570</name>
</gene>
<dbReference type="Pfam" id="PF03692">
    <property type="entry name" value="CxxCxxCC"/>
    <property type="match status" value="1"/>
</dbReference>
<evidence type="ECO:0000313" key="1">
    <source>
        <dbReference type="EMBL" id="ANW04669.1"/>
    </source>
</evidence>
<protein>
    <submittedName>
        <fullName evidence="1">Fe-S oxidoreductase</fullName>
    </submittedName>
</protein>
<sequence length="114" mass="12335">MQGIAADNQSPCQACGACCSYSQNWPRFTTEDDAALDLIPEGFVNERLSGMRCDGDRCRALSGKVGEATSCLVYAVRPEVCRTCMPGDVECAMARKRHGLPILPVVPANEPVRE</sequence>
<dbReference type="STRING" id="1274631.LMTR13_35570"/>
<dbReference type="AlphaFoldDB" id="A0A1B1UPC6"/>
<dbReference type="EMBL" id="CP016428">
    <property type="protein sequence ID" value="ANW04669.1"/>
    <property type="molecule type" value="Genomic_DNA"/>
</dbReference>
<proteinExistence type="predicted"/>
<dbReference type="RefSeq" id="WP_065731811.1">
    <property type="nucleotide sequence ID" value="NZ_CP016428.1"/>
</dbReference>
<name>A0A1B1UPC6_9BRAD</name>
<keyword evidence="2" id="KW-1185">Reference proteome</keyword>
<accession>A0A1B1UPC6</accession>
<dbReference type="OrthoDB" id="196483at2"/>
<dbReference type="Proteomes" id="UP000092839">
    <property type="component" value="Chromosome"/>
</dbReference>
<evidence type="ECO:0000313" key="2">
    <source>
        <dbReference type="Proteomes" id="UP000092839"/>
    </source>
</evidence>
<dbReference type="KEGG" id="bic:LMTR13_35570"/>